<dbReference type="STRING" id="154538.A0A1M2VNX6"/>
<proteinExistence type="predicted"/>
<reference evidence="3 4" key="1">
    <citation type="submission" date="2016-10" db="EMBL/GenBank/DDBJ databases">
        <title>Genome sequence of the basidiomycete white-rot fungus Trametes pubescens.</title>
        <authorList>
            <person name="Makela M.R."/>
            <person name="Granchi Z."/>
            <person name="Peng M."/>
            <person name="De Vries R.P."/>
            <person name="Grigoriev I."/>
            <person name="Riley R."/>
            <person name="Hilden K."/>
        </authorList>
    </citation>
    <scope>NUCLEOTIDE SEQUENCE [LARGE SCALE GENOMIC DNA]</scope>
    <source>
        <strain evidence="3 4">FBCC735</strain>
    </source>
</reference>
<dbReference type="PANTHER" id="PTHR10622:SF10">
    <property type="entry name" value="HET DOMAIN-CONTAINING PROTEIN"/>
    <property type="match status" value="1"/>
</dbReference>
<name>A0A1M2VNX6_TRAPU</name>
<keyword evidence="4" id="KW-1185">Reference proteome</keyword>
<evidence type="ECO:0000313" key="4">
    <source>
        <dbReference type="Proteomes" id="UP000184267"/>
    </source>
</evidence>
<dbReference type="Pfam" id="PF26640">
    <property type="entry name" value="DUF8212"/>
    <property type="match status" value="1"/>
</dbReference>
<protein>
    <submittedName>
        <fullName evidence="3">Vegetative incompatibility protein HET-E-1</fullName>
    </submittedName>
</protein>
<evidence type="ECO:0000313" key="3">
    <source>
        <dbReference type="EMBL" id="OJT09256.1"/>
    </source>
</evidence>
<dbReference type="InterPro" id="IPR058525">
    <property type="entry name" value="DUF8212"/>
</dbReference>
<evidence type="ECO:0000259" key="2">
    <source>
        <dbReference type="Pfam" id="PF26640"/>
    </source>
</evidence>
<dbReference type="OrthoDB" id="674604at2759"/>
<feature type="domain" description="Heterokaryon incompatibility" evidence="1">
    <location>
        <begin position="21"/>
        <end position="118"/>
    </location>
</feature>
<feature type="domain" description="DUF8212" evidence="2">
    <location>
        <begin position="230"/>
        <end position="334"/>
    </location>
</feature>
<dbReference type="EMBL" id="MNAD01000958">
    <property type="protein sequence ID" value="OJT09256.1"/>
    <property type="molecule type" value="Genomic_DNA"/>
</dbReference>
<dbReference type="InterPro" id="IPR010730">
    <property type="entry name" value="HET"/>
</dbReference>
<dbReference type="Proteomes" id="UP000184267">
    <property type="component" value="Unassembled WGS sequence"/>
</dbReference>
<evidence type="ECO:0000259" key="1">
    <source>
        <dbReference type="Pfam" id="PF06985"/>
    </source>
</evidence>
<dbReference type="PANTHER" id="PTHR10622">
    <property type="entry name" value="HET DOMAIN-CONTAINING PROTEIN"/>
    <property type="match status" value="1"/>
</dbReference>
<comment type="caution">
    <text evidence="3">The sequence shown here is derived from an EMBL/GenBank/DDBJ whole genome shotgun (WGS) entry which is preliminary data.</text>
</comment>
<dbReference type="OMA" id="RNCCIWA"/>
<accession>A0A1M2VNX6</accession>
<organism evidence="3 4">
    <name type="scientific">Trametes pubescens</name>
    <name type="common">White-rot fungus</name>
    <dbReference type="NCBI Taxonomy" id="154538"/>
    <lineage>
        <taxon>Eukaryota</taxon>
        <taxon>Fungi</taxon>
        <taxon>Dikarya</taxon>
        <taxon>Basidiomycota</taxon>
        <taxon>Agaricomycotina</taxon>
        <taxon>Agaricomycetes</taxon>
        <taxon>Polyporales</taxon>
        <taxon>Polyporaceae</taxon>
        <taxon>Trametes</taxon>
    </lineage>
</organism>
<gene>
    <name evidence="3" type="ORF">TRAPUB_14331</name>
</gene>
<sequence>MWLLTTDRAELRWYARPPPKYAVLSHVWDPEEQSFGEVRGIERARRETGENPRDFVSDKIRNCCIWAEAHGFAVVWVDTCCIDKTSSAELSEALNSMFAWYAAAAVCYAFLRDVSDSEPPSIPDSSFRKSVWFTRGWTLQELIAPKVVIFLSETWFPIASKRHMSLLLEEITGINAEVLMGTTPLHEVSVARRMSWVSARTTSRIEDEAYCLMGIFGVHLPTIYGEGKEAFLRLQEEIMRRIPDTTLFAWGPRADPVETLLGYRSVFPTSRGTDYIERSCLLASGPAAFRNCSDLVNVSKKVFAAAYDISPHVSSFIVTSHGIQATCPVMHFSGGCTLLLLPCCKAQDDELSFVALILRFQGESSPWAVGTRTLVEEVSLEKREPR</sequence>
<dbReference type="AlphaFoldDB" id="A0A1M2VNX6"/>
<dbReference type="Pfam" id="PF06985">
    <property type="entry name" value="HET"/>
    <property type="match status" value="1"/>
</dbReference>